<dbReference type="SUPFAM" id="SSF51621">
    <property type="entry name" value="Phosphoenolpyruvate/pyruvate domain"/>
    <property type="match status" value="1"/>
</dbReference>
<feature type="transmembrane region" description="Helical" evidence="26">
    <location>
        <begin position="244"/>
        <end position="264"/>
    </location>
</feature>
<evidence type="ECO:0000313" key="32">
    <source>
        <dbReference type="Proteomes" id="UP000000442"/>
    </source>
</evidence>
<evidence type="ECO:0000256" key="13">
    <source>
        <dbReference type="ARBA" id="ARBA00022490"/>
    </source>
</evidence>
<evidence type="ECO:0000256" key="3">
    <source>
        <dbReference type="ARBA" id="ARBA00001946"/>
    </source>
</evidence>
<dbReference type="Gene3D" id="3.40.930.10">
    <property type="entry name" value="Mannitol-specific EII, Chain A"/>
    <property type="match status" value="1"/>
</dbReference>
<dbReference type="PRINTS" id="PR01736">
    <property type="entry name" value="PHPHTRNFRASE"/>
</dbReference>
<dbReference type="PANTHER" id="PTHR30181">
    <property type="entry name" value="MANNITOL PERMEASE IIC COMPONENT"/>
    <property type="match status" value="1"/>
</dbReference>
<keyword evidence="12" id="KW-1003">Cell membrane</keyword>
<comment type="cofactor">
    <cofactor evidence="3">
        <name>Mg(2+)</name>
        <dbReference type="ChEBI" id="CHEBI:18420"/>
    </cofactor>
</comment>
<dbReference type="GO" id="GO:0022872">
    <property type="term" value="F:protein-N(PI)-phosphohistidine-mannitol phosphotransferase system transmembrane transporter activity"/>
    <property type="evidence" value="ECO:0007669"/>
    <property type="project" value="InterPro"/>
</dbReference>
<dbReference type="Gene3D" id="3.40.50.2300">
    <property type="match status" value="1"/>
</dbReference>
<evidence type="ECO:0000256" key="14">
    <source>
        <dbReference type="ARBA" id="ARBA00022519"/>
    </source>
</evidence>
<evidence type="ECO:0000256" key="2">
    <source>
        <dbReference type="ARBA" id="ARBA00001655"/>
    </source>
</evidence>
<dbReference type="PANTHER" id="PTHR30181:SF2">
    <property type="entry name" value="PTS SYSTEM MANNITOL-SPECIFIC EIICBA COMPONENT"/>
    <property type="match status" value="1"/>
</dbReference>
<reference evidence="31 32" key="1">
    <citation type="journal article" date="2009" name="Environ. Microbiol.">
        <title>Genome sequence of Desulfobacterium autotrophicum HRM2, a marine sulfate reducer oxidizing organic carbon completely to carbon dioxide.</title>
        <authorList>
            <person name="Strittmatter A.W."/>
            <person name="Liesegang H."/>
            <person name="Rabus R."/>
            <person name="Decker I."/>
            <person name="Amann J."/>
            <person name="Andres S."/>
            <person name="Henne A."/>
            <person name="Fricke W.F."/>
            <person name="Martinez-Arias R."/>
            <person name="Bartels D."/>
            <person name="Goesmann A."/>
            <person name="Krause L."/>
            <person name="Puehler A."/>
            <person name="Klenk H.P."/>
            <person name="Richter M."/>
            <person name="Schuler M."/>
            <person name="Gloeckner F.O."/>
            <person name="Meyerdierks A."/>
            <person name="Gottschalk G."/>
            <person name="Amann R."/>
        </authorList>
    </citation>
    <scope>NUCLEOTIDE SEQUENCE [LARGE SCALE GENOMIC DNA]</scope>
    <source>
        <strain evidence="32">ATCC 43914 / DSM 3382 / HRM2</strain>
    </source>
</reference>
<dbReference type="PROSITE" id="PS00369">
    <property type="entry name" value="PTS_HPR_HIS"/>
    <property type="match status" value="1"/>
</dbReference>
<dbReference type="CDD" id="cd00211">
    <property type="entry name" value="PTS_IIA_fru"/>
    <property type="match status" value="1"/>
</dbReference>
<comment type="catalytic activity">
    <reaction evidence="2">
        <text>D-mannitol(out) + N(pros)-phospho-L-histidyl-[protein] = D-mannitol 1-phosphate(in) + L-histidyl-[protein]</text>
        <dbReference type="Rhea" id="RHEA:33363"/>
        <dbReference type="Rhea" id="RHEA-COMP:9745"/>
        <dbReference type="Rhea" id="RHEA-COMP:9746"/>
        <dbReference type="ChEBI" id="CHEBI:16899"/>
        <dbReference type="ChEBI" id="CHEBI:29979"/>
        <dbReference type="ChEBI" id="CHEBI:61381"/>
        <dbReference type="ChEBI" id="CHEBI:64837"/>
        <dbReference type="EC" id="2.7.1.197"/>
    </reaction>
</comment>
<keyword evidence="16" id="KW-0762">Sugar transport</keyword>
<keyword evidence="22" id="KW-0460">Magnesium</keyword>
<evidence type="ECO:0000256" key="22">
    <source>
        <dbReference type="ARBA" id="ARBA00022842"/>
    </source>
</evidence>
<dbReference type="PROSITE" id="PS51094">
    <property type="entry name" value="PTS_EIIA_TYPE_2"/>
    <property type="match status" value="1"/>
</dbReference>
<dbReference type="RefSeq" id="WP_012663220.1">
    <property type="nucleotide sequence ID" value="NC_012108.1"/>
</dbReference>
<dbReference type="GO" id="GO:0005886">
    <property type="term" value="C:plasma membrane"/>
    <property type="evidence" value="ECO:0007669"/>
    <property type="project" value="UniProtKB-SubCell"/>
</dbReference>
<evidence type="ECO:0000256" key="16">
    <source>
        <dbReference type="ARBA" id="ARBA00022597"/>
    </source>
</evidence>
<dbReference type="PROSITE" id="PS51099">
    <property type="entry name" value="PTS_EIIB_TYPE_2"/>
    <property type="match status" value="1"/>
</dbReference>
<feature type="transmembrane region" description="Helical" evidence="26">
    <location>
        <begin position="270"/>
        <end position="293"/>
    </location>
</feature>
<dbReference type="OrthoDB" id="9765468at2"/>
<dbReference type="Gene3D" id="3.30.1340.10">
    <property type="entry name" value="HPr-like"/>
    <property type="match status" value="1"/>
</dbReference>
<dbReference type="InterPro" id="IPR015813">
    <property type="entry name" value="Pyrv/PenolPyrv_kinase-like_dom"/>
</dbReference>
<feature type="transmembrane region" description="Helical" evidence="26">
    <location>
        <begin position="79"/>
        <end position="104"/>
    </location>
</feature>
<feature type="domain" description="PTS EIIA type-2" evidence="27">
    <location>
        <begin position="485"/>
        <end position="626"/>
    </location>
</feature>
<dbReference type="InterPro" id="IPR006318">
    <property type="entry name" value="PTS_EI-like"/>
</dbReference>
<feature type="domain" description="PTS EIIC type-2" evidence="29">
    <location>
        <begin position="13"/>
        <end position="343"/>
    </location>
</feature>
<dbReference type="Pfam" id="PF00381">
    <property type="entry name" value="PTS-HPr"/>
    <property type="match status" value="1"/>
</dbReference>
<dbReference type="GO" id="GO:0009401">
    <property type="term" value="P:phosphoenolpyruvate-dependent sugar phosphotransferase system"/>
    <property type="evidence" value="ECO:0007669"/>
    <property type="project" value="UniProtKB-KW"/>
</dbReference>
<keyword evidence="13" id="KW-0963">Cytoplasm</keyword>
<dbReference type="NCBIfam" id="TIGR01003">
    <property type="entry name" value="PTS_HPr_family"/>
    <property type="match status" value="1"/>
</dbReference>
<dbReference type="InterPro" id="IPR003352">
    <property type="entry name" value="PTS_EIIC"/>
</dbReference>
<dbReference type="GO" id="GO:0090563">
    <property type="term" value="F:protein-phosphocysteine-sugar phosphotransferase activity"/>
    <property type="evidence" value="ECO:0007669"/>
    <property type="project" value="TreeGrafter"/>
</dbReference>
<evidence type="ECO:0000256" key="1">
    <source>
        <dbReference type="ARBA" id="ARBA00000683"/>
    </source>
</evidence>
<keyword evidence="11" id="KW-0813">Transport</keyword>
<dbReference type="NCBIfam" id="TIGR00851">
    <property type="entry name" value="mtlA"/>
    <property type="match status" value="1"/>
</dbReference>
<dbReference type="Gene3D" id="1.10.274.10">
    <property type="entry name" value="PtsI, HPr-binding domain"/>
    <property type="match status" value="1"/>
</dbReference>
<evidence type="ECO:0000259" key="30">
    <source>
        <dbReference type="PROSITE" id="PS51350"/>
    </source>
</evidence>
<keyword evidence="19 26" id="KW-0812">Transmembrane</keyword>
<dbReference type="Proteomes" id="UP000000442">
    <property type="component" value="Chromosome"/>
</dbReference>
<dbReference type="PRINTS" id="PR00107">
    <property type="entry name" value="PHOSPHOCPHPR"/>
</dbReference>
<dbReference type="Pfam" id="PF00391">
    <property type="entry name" value="PEP-utilizers"/>
    <property type="match status" value="1"/>
</dbReference>
<dbReference type="Gene3D" id="3.50.30.10">
    <property type="entry name" value="Phosphohistidine domain"/>
    <property type="match status" value="1"/>
</dbReference>
<evidence type="ECO:0000256" key="8">
    <source>
        <dbReference type="ARBA" id="ARBA00011909"/>
    </source>
</evidence>
<protein>
    <recommendedName>
        <fullName evidence="10">PTS system mannitol-specific EIICBA component</fullName>
        <ecNumber evidence="8">2.7.1.197</ecNumber>
        <ecNumber evidence="9">2.7.3.9</ecNumber>
    </recommendedName>
    <alternativeName>
        <fullName evidence="25">EIICBA-Mtl</fullName>
    </alternativeName>
</protein>
<comment type="subcellular location">
    <subcellularLocation>
        <location evidence="4">Cell inner membrane</location>
        <topology evidence="4">Multi-pass membrane protein</topology>
    </subcellularLocation>
    <subcellularLocation>
        <location evidence="5">Cytoplasm</location>
    </subcellularLocation>
</comment>
<evidence type="ECO:0000256" key="11">
    <source>
        <dbReference type="ARBA" id="ARBA00022448"/>
    </source>
</evidence>
<dbReference type="EC" id="2.7.1.197" evidence="8"/>
<name>C0QKA9_DESAH</name>
<dbReference type="Pfam" id="PF02378">
    <property type="entry name" value="PTS_EIIC"/>
    <property type="match status" value="1"/>
</dbReference>
<dbReference type="InterPro" id="IPR000121">
    <property type="entry name" value="PEP_util_C"/>
</dbReference>
<comment type="similarity">
    <text evidence="6">Belongs to the PEP-utilizing enzyme family.</text>
</comment>
<evidence type="ECO:0000256" key="24">
    <source>
        <dbReference type="ARBA" id="ARBA00023136"/>
    </source>
</evidence>
<evidence type="ECO:0000256" key="21">
    <source>
        <dbReference type="ARBA" id="ARBA00022777"/>
    </source>
</evidence>
<dbReference type="eggNOG" id="COG4668">
    <property type="taxonomic scope" value="Bacteria"/>
</dbReference>
<dbReference type="NCBIfam" id="TIGR01417">
    <property type="entry name" value="PTS_I_fam"/>
    <property type="match status" value="1"/>
</dbReference>
<keyword evidence="17" id="KW-0808">Transferase</keyword>
<dbReference type="eggNOG" id="COG2213">
    <property type="taxonomic scope" value="Bacteria"/>
</dbReference>
<evidence type="ECO:0000256" key="10">
    <source>
        <dbReference type="ARBA" id="ARBA00015039"/>
    </source>
</evidence>
<dbReference type="GO" id="GO:0046872">
    <property type="term" value="F:metal ion binding"/>
    <property type="evidence" value="ECO:0007669"/>
    <property type="project" value="UniProtKB-KW"/>
</dbReference>
<feature type="transmembrane region" description="Helical" evidence="26">
    <location>
        <begin position="134"/>
        <end position="162"/>
    </location>
</feature>
<keyword evidence="24 26" id="KW-0472">Membrane</keyword>
<evidence type="ECO:0000256" key="19">
    <source>
        <dbReference type="ARBA" id="ARBA00022692"/>
    </source>
</evidence>
<comment type="catalytic activity">
    <reaction evidence="1">
        <text>L-histidyl-[protein] + phosphoenolpyruvate = N(pros)-phospho-L-histidyl-[protein] + pyruvate</text>
        <dbReference type="Rhea" id="RHEA:23880"/>
        <dbReference type="Rhea" id="RHEA-COMP:9745"/>
        <dbReference type="Rhea" id="RHEA-COMP:9746"/>
        <dbReference type="ChEBI" id="CHEBI:15361"/>
        <dbReference type="ChEBI" id="CHEBI:29979"/>
        <dbReference type="ChEBI" id="CHEBI:58702"/>
        <dbReference type="ChEBI" id="CHEBI:64837"/>
        <dbReference type="EC" id="2.7.3.9"/>
    </reaction>
</comment>
<dbReference type="GO" id="GO:0016301">
    <property type="term" value="F:kinase activity"/>
    <property type="evidence" value="ECO:0007669"/>
    <property type="project" value="UniProtKB-KW"/>
</dbReference>
<dbReference type="PROSITE" id="PS51350">
    <property type="entry name" value="PTS_HPR_DOM"/>
    <property type="match status" value="1"/>
</dbReference>
<dbReference type="InterPro" id="IPR029503">
    <property type="entry name" value="PTS_EIIB_mannitol"/>
</dbReference>
<feature type="transmembrane region" description="Helical" evidence="26">
    <location>
        <begin position="49"/>
        <end position="67"/>
    </location>
</feature>
<feature type="transmembrane region" description="Helical" evidence="26">
    <location>
        <begin position="21"/>
        <end position="43"/>
    </location>
</feature>
<dbReference type="PROSITE" id="PS00742">
    <property type="entry name" value="PEP_ENZYMES_2"/>
    <property type="match status" value="1"/>
</dbReference>
<keyword evidence="32" id="KW-1185">Reference proteome</keyword>
<gene>
    <name evidence="31" type="primary">mtp</name>
    <name evidence="31" type="ordered locus">HRM2_08670</name>
</gene>
<dbReference type="SUPFAM" id="SSF47831">
    <property type="entry name" value="Enzyme I of the PEP:sugar phosphotransferase system HPr-binding (sub)domain"/>
    <property type="match status" value="1"/>
</dbReference>
<dbReference type="SUPFAM" id="SSF55804">
    <property type="entry name" value="Phoshotransferase/anion transport protein"/>
    <property type="match status" value="1"/>
</dbReference>
<dbReference type="EC" id="2.7.3.9" evidence="9"/>
<dbReference type="InterPro" id="IPR001020">
    <property type="entry name" value="PTS_HPr_His_P_site"/>
</dbReference>
<keyword evidence="23 26" id="KW-1133">Transmembrane helix</keyword>
<keyword evidence="15" id="KW-0597">Phosphoprotein</keyword>
<dbReference type="GO" id="GO:0008965">
    <property type="term" value="F:phosphoenolpyruvate-protein phosphotransferase activity"/>
    <property type="evidence" value="ECO:0007669"/>
    <property type="project" value="UniProtKB-EC"/>
</dbReference>
<evidence type="ECO:0000259" key="27">
    <source>
        <dbReference type="PROSITE" id="PS51094"/>
    </source>
</evidence>
<evidence type="ECO:0000256" key="6">
    <source>
        <dbReference type="ARBA" id="ARBA00007837"/>
    </source>
</evidence>
<accession>C0QKA9</accession>
<proteinExistence type="inferred from homology"/>
<evidence type="ECO:0000259" key="29">
    <source>
        <dbReference type="PROSITE" id="PS51104"/>
    </source>
</evidence>
<organism evidence="31 32">
    <name type="scientific">Desulforapulum autotrophicum (strain ATCC 43914 / DSM 3382 / VKM B-1955 / HRM2)</name>
    <name type="common">Desulfobacterium autotrophicum</name>
    <dbReference type="NCBI Taxonomy" id="177437"/>
    <lineage>
        <taxon>Bacteria</taxon>
        <taxon>Pseudomonadati</taxon>
        <taxon>Thermodesulfobacteriota</taxon>
        <taxon>Desulfobacteria</taxon>
        <taxon>Desulfobacterales</taxon>
        <taxon>Desulfobacteraceae</taxon>
        <taxon>Desulforapulum</taxon>
    </lineage>
</organism>
<evidence type="ECO:0000256" key="4">
    <source>
        <dbReference type="ARBA" id="ARBA00004429"/>
    </source>
</evidence>
<dbReference type="PROSITE" id="PS51104">
    <property type="entry name" value="PTS_EIIC_TYPE_2"/>
    <property type="match status" value="1"/>
</dbReference>
<dbReference type="Gene3D" id="3.20.20.60">
    <property type="entry name" value="Phosphoenolpyruvate-binding domains"/>
    <property type="match status" value="1"/>
</dbReference>
<feature type="transmembrane region" description="Helical" evidence="26">
    <location>
        <begin position="214"/>
        <end position="232"/>
    </location>
</feature>
<evidence type="ECO:0000256" key="9">
    <source>
        <dbReference type="ARBA" id="ARBA00012232"/>
    </source>
</evidence>
<dbReference type="Pfam" id="PF00359">
    <property type="entry name" value="PTS_EIIA_2"/>
    <property type="match status" value="1"/>
</dbReference>
<evidence type="ECO:0000256" key="5">
    <source>
        <dbReference type="ARBA" id="ARBA00004496"/>
    </source>
</evidence>
<dbReference type="InterPro" id="IPR036618">
    <property type="entry name" value="PtsI_HPr-bd_sf"/>
</dbReference>
<dbReference type="CDD" id="cd00367">
    <property type="entry name" value="PTS-HPr_like"/>
    <property type="match status" value="1"/>
</dbReference>
<evidence type="ECO:0000256" key="18">
    <source>
        <dbReference type="ARBA" id="ARBA00022683"/>
    </source>
</evidence>
<dbReference type="GO" id="GO:0005737">
    <property type="term" value="C:cytoplasm"/>
    <property type="evidence" value="ECO:0007669"/>
    <property type="project" value="UniProtKB-SubCell"/>
</dbReference>
<dbReference type="InterPro" id="IPR003501">
    <property type="entry name" value="PTS_EIIB_2/3"/>
</dbReference>
<dbReference type="InterPro" id="IPR013011">
    <property type="entry name" value="PTS_EIIB_2"/>
</dbReference>
<dbReference type="InterPro" id="IPR023151">
    <property type="entry name" value="PEP_util_CS"/>
</dbReference>
<keyword evidence="20" id="KW-0479">Metal-binding</keyword>
<keyword evidence="21" id="KW-0418">Kinase</keyword>
<dbReference type="STRING" id="177437.HRM2_08670"/>
<dbReference type="InterPro" id="IPR050893">
    <property type="entry name" value="Sugar_PTS"/>
</dbReference>
<dbReference type="InterPro" id="IPR040442">
    <property type="entry name" value="Pyrv_kinase-like_dom_sf"/>
</dbReference>
<keyword evidence="18" id="KW-0598">Phosphotransferase system</keyword>
<evidence type="ECO:0000256" key="7">
    <source>
        <dbReference type="ARBA" id="ARBA00011738"/>
    </source>
</evidence>
<dbReference type="InterPro" id="IPR016152">
    <property type="entry name" value="PTrfase/Anion_transptr"/>
</dbReference>
<evidence type="ECO:0000256" key="25">
    <source>
        <dbReference type="ARBA" id="ARBA00030684"/>
    </source>
</evidence>
<evidence type="ECO:0000256" key="20">
    <source>
        <dbReference type="ARBA" id="ARBA00022723"/>
    </source>
</evidence>
<dbReference type="eggNOG" id="COG1925">
    <property type="taxonomic scope" value="Bacteria"/>
</dbReference>
<feature type="domain" description="HPr" evidence="30">
    <location>
        <begin position="638"/>
        <end position="726"/>
    </location>
</feature>
<evidence type="ECO:0000256" key="17">
    <source>
        <dbReference type="ARBA" id="ARBA00022679"/>
    </source>
</evidence>
<dbReference type="EMBL" id="CP001087">
    <property type="protein sequence ID" value="ACN13980.1"/>
    <property type="molecule type" value="Genomic_DNA"/>
</dbReference>
<dbReference type="eggNOG" id="COG1080">
    <property type="taxonomic scope" value="Bacteria"/>
</dbReference>
<dbReference type="InterPro" id="IPR002178">
    <property type="entry name" value="PTS_EIIA_type-2_dom"/>
</dbReference>
<feature type="domain" description="PTS EIIB type-2" evidence="28">
    <location>
        <begin position="373"/>
        <end position="466"/>
    </location>
</feature>
<evidence type="ECO:0000259" key="28">
    <source>
        <dbReference type="PROSITE" id="PS51099"/>
    </source>
</evidence>
<dbReference type="KEGG" id="dat:HRM2_08670"/>
<dbReference type="Pfam" id="PF02896">
    <property type="entry name" value="PEP-utilizers_C"/>
    <property type="match status" value="1"/>
</dbReference>
<dbReference type="Pfam" id="PF02302">
    <property type="entry name" value="PTS_IIB"/>
    <property type="match status" value="1"/>
</dbReference>
<dbReference type="InterPro" id="IPR013014">
    <property type="entry name" value="PTS_EIIC_2"/>
</dbReference>
<dbReference type="Pfam" id="PF05524">
    <property type="entry name" value="PEP-utilisers_N"/>
    <property type="match status" value="1"/>
</dbReference>
<evidence type="ECO:0000313" key="31">
    <source>
        <dbReference type="EMBL" id="ACN13980.1"/>
    </source>
</evidence>
<dbReference type="InterPro" id="IPR036095">
    <property type="entry name" value="PTS_EIIB-like_sf"/>
</dbReference>
<sequence>MSGNTMKIGVQSFGRFLSGMVMPNIGAFIAWGLITALFIPAGWLPNERLASLVGPIITYLLPLLIGYTGGKMVGGDRGAVAGAVTTMGVIVGSDIPMFMGAMIAGPLGGLAVTKFDQKVHGKIKPGFEMLVNNFSLGIIAMLVALIAYLVVGPVVSIITKALASGVGWIVKMSLLPLVSIIVEPAKILFLNNAINHGVFTPLGAEQAAKVGSSIYYLIETNPGPGLGILLAYMVAGKGTAQKSAYGAAIIHFFGGIHEIYFPYILMKPRLIIAVITGGMVGVGFNMVTGNALVGPPSPGSVFALTLMSTKGMGIVLTLTSIAVSAVTSFLIGSVIIRRDASESDDLEAATAAVAASKSEAKGQAVPMAAGSVRSIIVACDAGMGSSAMGATVLRGKIKTAGLDIEVSNAAINDLKDADIVITQNELTDRARSKLPGAQHFSIDNFMDDSFYDELVAKITQKPEISEKVIPTPAAQQNKTAAEDTLIVNSEQIVLNAQVTNKDDVLELIAQNLSSSGLVSGDYLDALAGREEKISTYLINGVAIPHGVNEAKDQVIQTGVFIVQAPQGVVWNEKGDVARLIVGIAAKGKDHLSLLERLTNVVMDEAVAEQLATTTDKNDILQALNAKEQTPSEQLDDYSVTAEAKVVDSQGMHARPASLISEQAAKFSGTDIRIRNNQKTANAKSMASLLSMGANHGDVLTISAQGTGAEQAVQVLAEMIRQGLDNEEGQSNASYNPLTVLSALPNVQCRLALKGSAASPGITMAPAFRLQARKIKFEEEAQDPKDESKRFSEALAEAARQLDKLKANLQSRAPNEAAILHAQKQLLQDELVLTDSEKFIINGKTAAWSFHQAIEKQVESLRTVDSERLRARIADLIDVRDRVLALIVKAVSATTYPETDFILMAKDLTPSQTAGLQGLKVRGICTELGGPNSHMAILARALGLPALVGLGEGVMENIEDGELIIVDPQASSIYVDPDEATQRNGAKWIEQWEQIRKAEGAQKHKAAETLDGRHIDVVCNIAKPEDAKLVLEDGGEGVGLLRTEFLFESSATEPPIEKQCDALKAIIKELGSRQLIVRTLDIGGDKAVSWLHISHEENPFLGMRGIRLSFKYEDIFKRQLEAIYQTAIWQKESTGSTGLHIMFPMIGKMSEWRKARDIAEKVRLQLNAPKLPLGIMIEVPSAVMIAEHLAKEVDFFSIGSNDLTQYTLAIDRLHPDLCSEADSYHPALVKMVEMTVKAAKAHGKWVGVCGNAAANPSLASLLVGLGVDELSVSPANVGAVKNIIRAVNYTKLQEKAKKALQLESSESIMDLYKTNDDLV</sequence>
<evidence type="ECO:0000256" key="15">
    <source>
        <dbReference type="ARBA" id="ARBA00022553"/>
    </source>
</evidence>
<dbReference type="CDD" id="cd05567">
    <property type="entry name" value="PTS_IIB_mannitol"/>
    <property type="match status" value="1"/>
</dbReference>
<dbReference type="InterPro" id="IPR036637">
    <property type="entry name" value="Phosphohistidine_dom_sf"/>
</dbReference>
<evidence type="ECO:0000256" key="26">
    <source>
        <dbReference type="SAM" id="Phobius"/>
    </source>
</evidence>
<evidence type="ECO:0000256" key="12">
    <source>
        <dbReference type="ARBA" id="ARBA00022475"/>
    </source>
</evidence>
<dbReference type="InterPro" id="IPR008731">
    <property type="entry name" value="PTS_EIN"/>
</dbReference>
<feature type="transmembrane region" description="Helical" evidence="26">
    <location>
        <begin position="314"/>
        <end position="336"/>
    </location>
</feature>
<dbReference type="SUPFAM" id="SSF52794">
    <property type="entry name" value="PTS system IIB component-like"/>
    <property type="match status" value="1"/>
</dbReference>
<evidence type="ECO:0000256" key="23">
    <source>
        <dbReference type="ARBA" id="ARBA00022989"/>
    </source>
</evidence>
<keyword evidence="14" id="KW-0997">Cell inner membrane</keyword>
<dbReference type="NCBIfam" id="NF011663">
    <property type="entry name" value="PRK15083.1"/>
    <property type="match status" value="1"/>
</dbReference>
<dbReference type="InterPro" id="IPR008279">
    <property type="entry name" value="PEP-util_enz_mobile_dom"/>
</dbReference>
<dbReference type="SUPFAM" id="SSF52009">
    <property type="entry name" value="Phosphohistidine domain"/>
    <property type="match status" value="1"/>
</dbReference>
<dbReference type="InterPro" id="IPR000032">
    <property type="entry name" value="HPr-like"/>
</dbReference>
<dbReference type="InterPro" id="IPR004718">
    <property type="entry name" value="PTS_IIC_mtl"/>
</dbReference>
<dbReference type="SUPFAM" id="SSF55594">
    <property type="entry name" value="HPr-like"/>
    <property type="match status" value="1"/>
</dbReference>
<dbReference type="InterPro" id="IPR035895">
    <property type="entry name" value="HPr-like_sf"/>
</dbReference>
<comment type="subunit">
    <text evidence="7">Homodimer.</text>
</comment>
<dbReference type="HOGENOM" id="CLU_260083_0_0_7"/>